<dbReference type="EMBL" id="ACCL02000011">
    <property type="protein sequence ID" value="EET60402.1"/>
    <property type="molecule type" value="Genomic_DNA"/>
</dbReference>
<sequence>MTEYPCRTCTKRCENCHASCEGYLSAKAQNARESRTVNTRRMRDKELSDAKRDGYMRMTRGSKGDSRVIRSRKR</sequence>
<feature type="compositionally biased region" description="Basic and acidic residues" evidence="1">
    <location>
        <begin position="31"/>
        <end position="55"/>
    </location>
</feature>
<evidence type="ECO:0000256" key="1">
    <source>
        <dbReference type="SAM" id="MobiDB-lite"/>
    </source>
</evidence>
<comment type="caution">
    <text evidence="2">The sequence shown here is derived from an EMBL/GenBank/DDBJ whole genome shotgun (WGS) entry which is preliminary data.</text>
</comment>
<dbReference type="OrthoDB" id="9874761at2"/>
<dbReference type="RefSeq" id="WP_006862383.1">
    <property type="nucleotide sequence ID" value="NZ_ACCL02000011.1"/>
</dbReference>
<dbReference type="Proteomes" id="UP000005561">
    <property type="component" value="Unassembled WGS sequence"/>
</dbReference>
<organism evidence="2 3">
    <name type="scientific">Marvinbryantia formatexigens DSM 14469</name>
    <dbReference type="NCBI Taxonomy" id="478749"/>
    <lineage>
        <taxon>Bacteria</taxon>
        <taxon>Bacillati</taxon>
        <taxon>Bacillota</taxon>
        <taxon>Clostridia</taxon>
        <taxon>Lachnospirales</taxon>
        <taxon>Lachnospiraceae</taxon>
        <taxon>Marvinbryantia</taxon>
    </lineage>
</organism>
<evidence type="ECO:0000313" key="2">
    <source>
        <dbReference type="EMBL" id="EET60402.1"/>
    </source>
</evidence>
<dbReference type="AlphaFoldDB" id="C6LG38"/>
<accession>C6LG38</accession>
<reference evidence="2" key="1">
    <citation type="submission" date="2009-07" db="EMBL/GenBank/DDBJ databases">
        <authorList>
            <person name="Weinstock G."/>
            <person name="Sodergren E."/>
            <person name="Clifton S."/>
            <person name="Fulton L."/>
            <person name="Fulton B."/>
            <person name="Courtney L."/>
            <person name="Fronick C."/>
            <person name="Harrison M."/>
            <person name="Strong C."/>
            <person name="Farmer C."/>
            <person name="Delahaunty K."/>
            <person name="Markovic C."/>
            <person name="Hall O."/>
            <person name="Minx P."/>
            <person name="Tomlinson C."/>
            <person name="Mitreva M."/>
            <person name="Nelson J."/>
            <person name="Hou S."/>
            <person name="Wollam A."/>
            <person name="Pepin K.H."/>
            <person name="Johnson M."/>
            <person name="Bhonagiri V."/>
            <person name="Nash W.E."/>
            <person name="Warren W."/>
            <person name="Chinwalla A."/>
            <person name="Mardis E.R."/>
            <person name="Wilson R.K."/>
        </authorList>
    </citation>
    <scope>NUCLEOTIDE SEQUENCE [LARGE SCALE GENOMIC DNA]</scope>
    <source>
        <strain evidence="2">DSM 14469</strain>
    </source>
</reference>
<proteinExistence type="predicted"/>
<gene>
    <name evidence="2" type="ORF">BRYFOR_07598</name>
</gene>
<dbReference type="STRING" id="168384.SAMN05660368_03730"/>
<evidence type="ECO:0000313" key="3">
    <source>
        <dbReference type="Proteomes" id="UP000005561"/>
    </source>
</evidence>
<protein>
    <submittedName>
        <fullName evidence="2">Uncharacterized protein</fullName>
    </submittedName>
</protein>
<keyword evidence="3" id="KW-1185">Reference proteome</keyword>
<feature type="region of interest" description="Disordered" evidence="1">
    <location>
        <begin position="31"/>
        <end position="74"/>
    </location>
</feature>
<name>C6LG38_9FIRM</name>